<evidence type="ECO:0000313" key="3">
    <source>
        <dbReference type="EMBL" id="GIL95809.1"/>
    </source>
</evidence>
<protein>
    <recommendedName>
        <fullName evidence="2">EF-hand domain-containing protein</fullName>
    </recommendedName>
</protein>
<dbReference type="SMART" id="SM00054">
    <property type="entry name" value="EFh"/>
    <property type="match status" value="1"/>
</dbReference>
<accession>A0A8J4G3L6</accession>
<sequence>MLRQRPFSTPSRAVAAQDRYAVLNRKLVQAFAQQVVAAHSASTSVCDEGGKPAVPGQVSRLTLPCDKPLPLANVMEVQRLLFLLEAPEYCMRAFREHCVNGQDLVHMQESDFEDRWTRGLGEAAGYCSSISTGFNRRFKFPRHVKRKVLRIAEAWRFFQVLNEGPTQTSLSMERFLDHHLRNGSPPEVISELRAAFLILDINNNGSLTFEEFLLGFSLLEAAGAAQTFAPTSASTSSISSTDPRVSPADVALSARAPPAGVDRLAALPFDVLSVTAAATPASTAATVAAVGTTTPALPDPAPPSEVAAGASNESFVRGFAS</sequence>
<dbReference type="InterPro" id="IPR002048">
    <property type="entry name" value="EF_hand_dom"/>
</dbReference>
<keyword evidence="1" id="KW-0106">Calcium</keyword>
<proteinExistence type="predicted"/>
<dbReference type="InterPro" id="IPR011992">
    <property type="entry name" value="EF-hand-dom_pair"/>
</dbReference>
<organism evidence="3 4">
    <name type="scientific">Volvox reticuliferus</name>
    <dbReference type="NCBI Taxonomy" id="1737510"/>
    <lineage>
        <taxon>Eukaryota</taxon>
        <taxon>Viridiplantae</taxon>
        <taxon>Chlorophyta</taxon>
        <taxon>core chlorophytes</taxon>
        <taxon>Chlorophyceae</taxon>
        <taxon>CS clade</taxon>
        <taxon>Chlamydomonadales</taxon>
        <taxon>Volvocaceae</taxon>
        <taxon>Volvox</taxon>
    </lineage>
</organism>
<dbReference type="PROSITE" id="PS50222">
    <property type="entry name" value="EF_HAND_2"/>
    <property type="match status" value="1"/>
</dbReference>
<gene>
    <name evidence="3" type="ORF">Vretimale_1750</name>
</gene>
<dbReference type="AlphaFoldDB" id="A0A8J4G3L6"/>
<feature type="domain" description="EF-hand" evidence="2">
    <location>
        <begin position="187"/>
        <end position="222"/>
    </location>
</feature>
<name>A0A8J4G3L6_9CHLO</name>
<reference evidence="3" key="1">
    <citation type="journal article" date="2021" name="Proc. Natl. Acad. Sci. U.S.A.">
        <title>Three genomes in the algal genus Volvox reveal the fate of a haploid sex-determining region after a transition to homothallism.</title>
        <authorList>
            <person name="Yamamoto K."/>
            <person name="Hamaji T."/>
            <person name="Kawai-Toyooka H."/>
            <person name="Matsuzaki R."/>
            <person name="Takahashi F."/>
            <person name="Nishimura Y."/>
            <person name="Kawachi M."/>
            <person name="Noguchi H."/>
            <person name="Minakuchi Y."/>
            <person name="Umen J.G."/>
            <person name="Toyoda A."/>
            <person name="Nozaki H."/>
        </authorList>
    </citation>
    <scope>NUCLEOTIDE SEQUENCE</scope>
    <source>
        <strain evidence="3">NIES-3785</strain>
    </source>
</reference>
<evidence type="ECO:0000259" key="2">
    <source>
        <dbReference type="PROSITE" id="PS50222"/>
    </source>
</evidence>
<dbReference type="Proteomes" id="UP000722791">
    <property type="component" value="Unassembled WGS sequence"/>
</dbReference>
<dbReference type="InterPro" id="IPR018247">
    <property type="entry name" value="EF_Hand_1_Ca_BS"/>
</dbReference>
<dbReference type="GO" id="GO:0005509">
    <property type="term" value="F:calcium ion binding"/>
    <property type="evidence" value="ECO:0007669"/>
    <property type="project" value="InterPro"/>
</dbReference>
<comment type="caution">
    <text evidence="3">The sequence shown here is derived from an EMBL/GenBank/DDBJ whole genome shotgun (WGS) entry which is preliminary data.</text>
</comment>
<dbReference type="SUPFAM" id="SSF47473">
    <property type="entry name" value="EF-hand"/>
    <property type="match status" value="1"/>
</dbReference>
<dbReference type="EMBL" id="BNCQ01000002">
    <property type="protein sequence ID" value="GIL95809.1"/>
    <property type="molecule type" value="Genomic_DNA"/>
</dbReference>
<evidence type="ECO:0000256" key="1">
    <source>
        <dbReference type="ARBA" id="ARBA00022837"/>
    </source>
</evidence>
<dbReference type="PROSITE" id="PS00018">
    <property type="entry name" value="EF_HAND_1"/>
    <property type="match status" value="1"/>
</dbReference>
<evidence type="ECO:0000313" key="4">
    <source>
        <dbReference type="Proteomes" id="UP000722791"/>
    </source>
</evidence>